<comment type="caution">
    <text evidence="9">The sequence shown here is derived from an EMBL/GenBank/DDBJ whole genome shotgun (WGS) entry which is preliminary data.</text>
</comment>
<evidence type="ECO:0000256" key="6">
    <source>
        <dbReference type="ARBA" id="ARBA00023049"/>
    </source>
</evidence>
<evidence type="ECO:0000313" key="10">
    <source>
        <dbReference type="Proteomes" id="UP000473885"/>
    </source>
</evidence>
<dbReference type="PANTHER" id="PTHR30471:SF3">
    <property type="entry name" value="UPF0758 PROTEIN YEES-RELATED"/>
    <property type="match status" value="1"/>
</dbReference>
<comment type="similarity">
    <text evidence="1 7">Belongs to the UPF0758 family.</text>
</comment>
<sequence length="228" mass="25638">MNSIFKIKDLPKGERPQERLIKYGAEVLSNAELLAIILRTGTKNQNIIVLTNNLLKLSGGLNGLLSQTLQDLMDIKGIGITKASQILALSELSKRFKAYKSGNEYKITKPKDAVNLVMEDMRYLKQEKLRVIMLNTKNVVIFIKDVFLGTLNYSIVHPREIFCEAIKKNSASIIICHNHPSGHVTPSREDINITLRLKECSKLIGIDLLDHIIIGDNQYISLKEKGTI</sequence>
<dbReference type="Pfam" id="PF20582">
    <property type="entry name" value="UPF0758_N"/>
    <property type="match status" value="1"/>
</dbReference>
<dbReference type="InterPro" id="IPR025657">
    <property type="entry name" value="RadC_JAB"/>
</dbReference>
<evidence type="ECO:0000256" key="3">
    <source>
        <dbReference type="ARBA" id="ARBA00022723"/>
    </source>
</evidence>
<dbReference type="Proteomes" id="UP000473885">
    <property type="component" value="Unassembled WGS sequence"/>
</dbReference>
<dbReference type="NCBIfam" id="TIGR00608">
    <property type="entry name" value="radc"/>
    <property type="match status" value="1"/>
</dbReference>
<dbReference type="InterPro" id="IPR037518">
    <property type="entry name" value="MPN"/>
</dbReference>
<dbReference type="Gene3D" id="3.40.140.10">
    <property type="entry name" value="Cytidine Deaminase, domain 2"/>
    <property type="match status" value="1"/>
</dbReference>
<proteinExistence type="inferred from homology"/>
<dbReference type="PANTHER" id="PTHR30471">
    <property type="entry name" value="DNA REPAIR PROTEIN RADC"/>
    <property type="match status" value="1"/>
</dbReference>
<keyword evidence="2" id="KW-0645">Protease</keyword>
<evidence type="ECO:0000256" key="1">
    <source>
        <dbReference type="ARBA" id="ARBA00010243"/>
    </source>
</evidence>
<dbReference type="Pfam" id="PF04002">
    <property type="entry name" value="RadC"/>
    <property type="match status" value="1"/>
</dbReference>
<dbReference type="EMBL" id="SXDP01000001">
    <property type="protein sequence ID" value="NEZ45660.1"/>
    <property type="molecule type" value="Genomic_DNA"/>
</dbReference>
<feature type="domain" description="MPN" evidence="8">
    <location>
        <begin position="106"/>
        <end position="228"/>
    </location>
</feature>
<name>A0A6M0R7H9_9CLOT</name>
<dbReference type="PROSITE" id="PS01302">
    <property type="entry name" value="UPF0758"/>
    <property type="match status" value="1"/>
</dbReference>
<dbReference type="NCBIfam" id="NF000642">
    <property type="entry name" value="PRK00024.1"/>
    <property type="match status" value="1"/>
</dbReference>
<dbReference type="InterPro" id="IPR010994">
    <property type="entry name" value="RuvA_2-like"/>
</dbReference>
<evidence type="ECO:0000259" key="8">
    <source>
        <dbReference type="PROSITE" id="PS50249"/>
    </source>
</evidence>
<dbReference type="InterPro" id="IPR046778">
    <property type="entry name" value="UPF0758_N"/>
</dbReference>
<organism evidence="9 10">
    <name type="scientific">Clostridium niameyense</name>
    <dbReference type="NCBI Taxonomy" id="1622073"/>
    <lineage>
        <taxon>Bacteria</taxon>
        <taxon>Bacillati</taxon>
        <taxon>Bacillota</taxon>
        <taxon>Clostridia</taxon>
        <taxon>Eubacteriales</taxon>
        <taxon>Clostridiaceae</taxon>
        <taxon>Clostridium</taxon>
    </lineage>
</organism>
<dbReference type="InterPro" id="IPR020891">
    <property type="entry name" value="UPF0758_CS"/>
</dbReference>
<protein>
    <submittedName>
        <fullName evidence="9">JAB domain-containing protein</fullName>
    </submittedName>
</protein>
<dbReference type="RefSeq" id="WP_050606779.1">
    <property type="nucleotide sequence ID" value="NZ_CABKUB010000006.1"/>
</dbReference>
<dbReference type="AlphaFoldDB" id="A0A6M0R7H9"/>
<keyword evidence="4" id="KW-0378">Hydrolase</keyword>
<dbReference type="SUPFAM" id="SSF47781">
    <property type="entry name" value="RuvA domain 2-like"/>
    <property type="match status" value="1"/>
</dbReference>
<evidence type="ECO:0000256" key="5">
    <source>
        <dbReference type="ARBA" id="ARBA00022833"/>
    </source>
</evidence>
<dbReference type="InterPro" id="IPR001405">
    <property type="entry name" value="UPF0758"/>
</dbReference>
<keyword evidence="6" id="KW-0482">Metalloprotease</keyword>
<reference evidence="9 10" key="1">
    <citation type="submission" date="2019-04" db="EMBL/GenBank/DDBJ databases">
        <title>Genome sequencing of Clostridium botulinum Groups I-IV and Clostridium butyricum.</title>
        <authorList>
            <person name="Brunt J."/>
            <person name="Van Vliet A.H.M."/>
            <person name="Stringer S.C."/>
            <person name="Carter A.T."/>
            <person name="Peck M.W."/>
        </authorList>
    </citation>
    <scope>NUCLEOTIDE SEQUENCE [LARGE SCALE GENOMIC DNA]</scope>
    <source>
        <strain evidence="9 10">IFR 18/094</strain>
    </source>
</reference>
<keyword evidence="5" id="KW-0862">Zinc</keyword>
<gene>
    <name evidence="9" type="ORF">FDF74_00375</name>
</gene>
<accession>A0A6M0R7H9</accession>
<evidence type="ECO:0000313" key="9">
    <source>
        <dbReference type="EMBL" id="NEZ45660.1"/>
    </source>
</evidence>
<dbReference type="GO" id="GO:0008237">
    <property type="term" value="F:metallopeptidase activity"/>
    <property type="evidence" value="ECO:0007669"/>
    <property type="project" value="UniProtKB-KW"/>
</dbReference>
<evidence type="ECO:0000256" key="7">
    <source>
        <dbReference type="RuleBase" id="RU003797"/>
    </source>
</evidence>
<dbReference type="CDD" id="cd08071">
    <property type="entry name" value="MPN_DUF2466"/>
    <property type="match status" value="1"/>
</dbReference>
<keyword evidence="3" id="KW-0479">Metal-binding</keyword>
<dbReference type="GO" id="GO:0046872">
    <property type="term" value="F:metal ion binding"/>
    <property type="evidence" value="ECO:0007669"/>
    <property type="project" value="UniProtKB-KW"/>
</dbReference>
<dbReference type="PROSITE" id="PS50249">
    <property type="entry name" value="MPN"/>
    <property type="match status" value="1"/>
</dbReference>
<keyword evidence="10" id="KW-1185">Reference proteome</keyword>
<dbReference type="GO" id="GO:0006508">
    <property type="term" value="P:proteolysis"/>
    <property type="evidence" value="ECO:0007669"/>
    <property type="project" value="UniProtKB-KW"/>
</dbReference>
<evidence type="ECO:0000256" key="2">
    <source>
        <dbReference type="ARBA" id="ARBA00022670"/>
    </source>
</evidence>
<evidence type="ECO:0000256" key="4">
    <source>
        <dbReference type="ARBA" id="ARBA00022801"/>
    </source>
</evidence>
<dbReference type="OrthoDB" id="9804482at2"/>